<evidence type="ECO:0000313" key="1">
    <source>
        <dbReference type="EMBL" id="AIF02791.1"/>
    </source>
</evidence>
<proteinExistence type="predicted"/>
<organism evidence="1">
    <name type="scientific">uncultured marine group II/III euryarchaeote KM3_15_B02</name>
    <dbReference type="NCBI Taxonomy" id="1457910"/>
    <lineage>
        <taxon>Archaea</taxon>
        <taxon>Methanobacteriati</taxon>
        <taxon>Methanobacteriota</taxon>
        <taxon>environmental samples</taxon>
    </lineage>
</organism>
<accession>A0A075GFF1</accession>
<reference evidence="1" key="1">
    <citation type="journal article" date="2014" name="Genome Biol. Evol.">
        <title>Pangenome evidence for extensive interdomain horizontal transfer affecting lineage core and shell genes in uncultured planktonic thaumarchaeota and euryarchaeota.</title>
        <authorList>
            <person name="Deschamps P."/>
            <person name="Zivanovic Y."/>
            <person name="Moreira D."/>
            <person name="Rodriguez-Valera F."/>
            <person name="Lopez-Garcia P."/>
        </authorList>
    </citation>
    <scope>NUCLEOTIDE SEQUENCE</scope>
</reference>
<dbReference type="AlphaFoldDB" id="A0A075GFF1"/>
<name>A0A075GFF1_9EURY</name>
<sequence>MGALVRVEPHQQRAALLATEQLGGAARDAERIALLVPGKVLDDKLPGERHARRAAVAFNCSASGARVGGSGDGESGYRLNPAWRLWFFRENNREGATLAQC</sequence>
<protein>
    <submittedName>
        <fullName evidence="1">Uncharacterized protein</fullName>
    </submittedName>
</protein>
<dbReference type="EMBL" id="KF900661">
    <property type="protein sequence ID" value="AIF02791.1"/>
    <property type="molecule type" value="Genomic_DNA"/>
</dbReference>